<dbReference type="Pfam" id="PF10237">
    <property type="entry name" value="N6-adenineMlase"/>
    <property type="match status" value="1"/>
</dbReference>
<evidence type="ECO:0000256" key="4">
    <source>
        <dbReference type="ARBA" id="ARBA00022679"/>
    </source>
</evidence>
<dbReference type="InterPro" id="IPR002052">
    <property type="entry name" value="DNA_methylase_N6_adenine_CS"/>
</dbReference>
<dbReference type="PANTHER" id="PTHR13200:SF1">
    <property type="entry name" value="NUCLEIC ACID BINDING PROTEIN"/>
    <property type="match status" value="1"/>
</dbReference>
<comment type="subcellular location">
    <subcellularLocation>
        <location evidence="1">Cytoplasm</location>
    </subcellularLocation>
</comment>
<dbReference type="Proteomes" id="UP001497444">
    <property type="component" value="Chromosome 4"/>
</dbReference>
<evidence type="ECO:0000256" key="3">
    <source>
        <dbReference type="ARBA" id="ARBA00022603"/>
    </source>
</evidence>
<dbReference type="PROSITE" id="PS00092">
    <property type="entry name" value="N6_MTASE"/>
    <property type="match status" value="1"/>
</dbReference>
<evidence type="ECO:0008006" key="7">
    <source>
        <dbReference type="Google" id="ProtNLM"/>
    </source>
</evidence>
<protein>
    <recommendedName>
        <fullName evidence="7">N6-adenine methyltransferase</fullName>
    </recommendedName>
</protein>
<accession>A0ABP0X331</accession>
<dbReference type="PANTHER" id="PTHR13200">
    <property type="entry name" value="EEF1A LYSINE METHYLTRANSFERASE 1"/>
    <property type="match status" value="1"/>
</dbReference>
<proteinExistence type="predicted"/>
<dbReference type="SUPFAM" id="SSF53335">
    <property type="entry name" value="S-adenosyl-L-methionine-dependent methyltransferases"/>
    <property type="match status" value="1"/>
</dbReference>
<gene>
    <name evidence="5" type="ORF">CSSPJE1EN1_LOCUS17904</name>
</gene>
<keyword evidence="4" id="KW-0808">Transferase</keyword>
<reference evidence="5" key="1">
    <citation type="submission" date="2024-02" db="EMBL/GenBank/DDBJ databases">
        <authorList>
            <consortium name="ELIXIR-Norway"/>
            <consortium name="Elixir Norway"/>
        </authorList>
    </citation>
    <scope>NUCLEOTIDE SEQUENCE</scope>
</reference>
<evidence type="ECO:0000256" key="2">
    <source>
        <dbReference type="ARBA" id="ARBA00022490"/>
    </source>
</evidence>
<evidence type="ECO:0000313" key="6">
    <source>
        <dbReference type="Proteomes" id="UP001497444"/>
    </source>
</evidence>
<keyword evidence="3" id="KW-0489">Methyltransferase</keyword>
<dbReference type="InterPro" id="IPR029063">
    <property type="entry name" value="SAM-dependent_MTases_sf"/>
</dbReference>
<name>A0ABP0X331_9BRYO</name>
<dbReference type="InterPro" id="IPR041370">
    <property type="entry name" value="Mlase_EEF1AKMT1/ZCCHC4"/>
</dbReference>
<evidence type="ECO:0000256" key="1">
    <source>
        <dbReference type="ARBA" id="ARBA00004496"/>
    </source>
</evidence>
<dbReference type="InterPro" id="IPR019369">
    <property type="entry name" value="Efm5/EEF1AKMT1"/>
</dbReference>
<organism evidence="5 6">
    <name type="scientific">Sphagnum jensenii</name>
    <dbReference type="NCBI Taxonomy" id="128206"/>
    <lineage>
        <taxon>Eukaryota</taxon>
        <taxon>Viridiplantae</taxon>
        <taxon>Streptophyta</taxon>
        <taxon>Embryophyta</taxon>
        <taxon>Bryophyta</taxon>
        <taxon>Sphagnophytina</taxon>
        <taxon>Sphagnopsida</taxon>
        <taxon>Sphagnales</taxon>
        <taxon>Sphagnaceae</taxon>
        <taxon>Sphagnum</taxon>
    </lineage>
</organism>
<keyword evidence="2" id="KW-0963">Cytoplasm</keyword>
<dbReference type="EMBL" id="OZ020099">
    <property type="protein sequence ID" value="CAK9272426.1"/>
    <property type="molecule type" value="Genomic_DNA"/>
</dbReference>
<sequence length="186" mass="21533">MESILSDKKNRFVAGTVEKRDLNQYWYSPHTIAVMVQEIEEHATKVAFLSTPSLWFSLKESELKQHSFFFDVDMQWAWCPNFVKWDYNEPEGFDKSMHHAFDCVVIDPPFITPQVWAKYAQAALLLLSEGGKIILSTIEENAEMLKGLLEVEPQLFAPSIPHLVYQYALFTNYPSTYLSSLNPELF</sequence>
<evidence type="ECO:0000313" key="5">
    <source>
        <dbReference type="EMBL" id="CAK9272426.1"/>
    </source>
</evidence>
<keyword evidence="6" id="KW-1185">Reference proteome</keyword>